<feature type="signal peptide" evidence="1">
    <location>
        <begin position="1"/>
        <end position="25"/>
    </location>
</feature>
<name>A0ABV0XLZ7_9TELE</name>
<sequence length="120" mass="13793">MLNILWDILWDVIFFFPACPPPSHPGGFIRISHARRDVYCRTSWIVLDLPWRSPPIRVPDKLPRPGILSVPRSSSTSPHPICKGETGLLMQENIFFNIILISYFVPFFKGQKRDLGSFRG</sequence>
<comment type="caution">
    <text evidence="2">The sequence shown here is derived from an EMBL/GenBank/DDBJ whole genome shotgun (WGS) entry which is preliminary data.</text>
</comment>
<dbReference type="EMBL" id="JAHRIP010009438">
    <property type="protein sequence ID" value="MEQ2282477.1"/>
    <property type="molecule type" value="Genomic_DNA"/>
</dbReference>
<protein>
    <submittedName>
        <fullName evidence="2">Uncharacterized protein</fullName>
    </submittedName>
</protein>
<gene>
    <name evidence="2" type="ORF">AMECASPLE_001093</name>
</gene>
<evidence type="ECO:0000313" key="3">
    <source>
        <dbReference type="Proteomes" id="UP001469553"/>
    </source>
</evidence>
<dbReference type="Proteomes" id="UP001469553">
    <property type="component" value="Unassembled WGS sequence"/>
</dbReference>
<organism evidence="2 3">
    <name type="scientific">Ameca splendens</name>
    <dbReference type="NCBI Taxonomy" id="208324"/>
    <lineage>
        <taxon>Eukaryota</taxon>
        <taxon>Metazoa</taxon>
        <taxon>Chordata</taxon>
        <taxon>Craniata</taxon>
        <taxon>Vertebrata</taxon>
        <taxon>Euteleostomi</taxon>
        <taxon>Actinopterygii</taxon>
        <taxon>Neopterygii</taxon>
        <taxon>Teleostei</taxon>
        <taxon>Neoteleostei</taxon>
        <taxon>Acanthomorphata</taxon>
        <taxon>Ovalentaria</taxon>
        <taxon>Atherinomorphae</taxon>
        <taxon>Cyprinodontiformes</taxon>
        <taxon>Goodeidae</taxon>
        <taxon>Ameca</taxon>
    </lineage>
</organism>
<evidence type="ECO:0000256" key="1">
    <source>
        <dbReference type="SAM" id="SignalP"/>
    </source>
</evidence>
<reference evidence="2 3" key="1">
    <citation type="submission" date="2021-06" db="EMBL/GenBank/DDBJ databases">
        <authorList>
            <person name="Palmer J.M."/>
        </authorList>
    </citation>
    <scope>NUCLEOTIDE SEQUENCE [LARGE SCALE GENOMIC DNA]</scope>
    <source>
        <strain evidence="2 3">AS_MEX2019</strain>
        <tissue evidence="2">Muscle</tissue>
    </source>
</reference>
<keyword evidence="1" id="KW-0732">Signal</keyword>
<evidence type="ECO:0000313" key="2">
    <source>
        <dbReference type="EMBL" id="MEQ2282477.1"/>
    </source>
</evidence>
<feature type="chain" id="PRO_5046946784" evidence="1">
    <location>
        <begin position="26"/>
        <end position="120"/>
    </location>
</feature>
<proteinExistence type="predicted"/>
<keyword evidence="3" id="KW-1185">Reference proteome</keyword>
<accession>A0ABV0XLZ7</accession>